<accession>A0ABZ3D6P0</accession>
<dbReference type="Proteomes" id="UP001449795">
    <property type="component" value="Chromosome"/>
</dbReference>
<dbReference type="PANTHER" id="PTHR43881:SF5">
    <property type="entry name" value="GAMMA-GLUTAMYLTRANSPEPTIDASE"/>
    <property type="match status" value="1"/>
</dbReference>
<dbReference type="PANTHER" id="PTHR43881">
    <property type="entry name" value="GAMMA-GLUTAMYLTRANSPEPTIDASE (AFU_ORTHOLOGUE AFUA_4G13580)"/>
    <property type="match status" value="1"/>
</dbReference>
<reference evidence="1 2" key="1">
    <citation type="submission" date="2024-04" db="EMBL/GenBank/DDBJ databases">
        <title>Complete genome sequence of Nguyenibacter vanlangesis HBCM-1154, a strain capable of nitrogen fixation, IAA production, and phosphorus solubilization isolated from sugarcane soil.</title>
        <authorList>
            <person name="MY HANH P."/>
        </authorList>
    </citation>
    <scope>NUCLEOTIDE SEQUENCE [LARGE SCALE GENOMIC DNA]</scope>
    <source>
        <strain evidence="1 2">HBCM 1154</strain>
    </source>
</reference>
<protein>
    <submittedName>
        <fullName evidence="1">Gamma-glutamyltransferase family protein</fullName>
    </submittedName>
</protein>
<dbReference type="Gene3D" id="3.60.20.40">
    <property type="match status" value="1"/>
</dbReference>
<dbReference type="RefSeq" id="WP_342628912.1">
    <property type="nucleotide sequence ID" value="NZ_CP152276.1"/>
</dbReference>
<dbReference type="Pfam" id="PF01019">
    <property type="entry name" value="G_glu_transpept"/>
    <property type="match status" value="1"/>
</dbReference>
<dbReference type="InterPro" id="IPR052896">
    <property type="entry name" value="GGT-like_enzyme"/>
</dbReference>
<gene>
    <name evidence="1" type="ORF">AAC691_03110</name>
</gene>
<dbReference type="InterPro" id="IPR043137">
    <property type="entry name" value="GGT_ssub_C"/>
</dbReference>
<sequence>MLHTPRSHRGMVTSPHHLASQAGLDVLRDGGTALEAVVATAATLSVVYPHMTGIGGDAFWLVLWPDGRAETIDACGAAAGRADPAFYRAAGHDTIPWRGPLAANSVAGTISGWDRALAASHAIQPGLSLHRLLRDAIYYAEQGVPVTEGGAALTRAKAAELEAVPGFRDLFLPGGRPPAPGDMLHNQALAQTFRRLAADGLESFYRGPLARDIAEDLRRLGSPLDAADLAAHHATVRPPLHVDITGARLFNMAPPTQGVASLLILAIFDRLRADRPDGFDHIHGLVEATKQAFLYRDAHVGDPAFMTTDAQAILDDAAGLDGMAAAIDPAAASPWPRPSQAGDTTWMGAVDADGVAVSMIQSIYFEYGSGLVLPRSGIVWQNRGSSFRLAEDGWNALRPGRKPFHTLNPAGARFADGRTMVYGTMGGEGQPQTQAALFTRYARYGMTLQQAVTAPRWLLGRTWGEDSTSLKYEDRFAPDVIAGLARAGHALEPMPAFTSTMGHAGALVLHPSGLIEGASDPRSDGMVAAW</sequence>
<keyword evidence="2" id="KW-1185">Reference proteome</keyword>
<dbReference type="SUPFAM" id="SSF56235">
    <property type="entry name" value="N-terminal nucleophile aminohydrolases (Ntn hydrolases)"/>
    <property type="match status" value="1"/>
</dbReference>
<proteinExistence type="predicted"/>
<dbReference type="PRINTS" id="PR01210">
    <property type="entry name" value="GGTRANSPTASE"/>
</dbReference>
<name>A0ABZ3D6P0_9PROT</name>
<evidence type="ECO:0000313" key="1">
    <source>
        <dbReference type="EMBL" id="XAE43461.1"/>
    </source>
</evidence>
<dbReference type="InterPro" id="IPR029055">
    <property type="entry name" value="Ntn_hydrolases_N"/>
</dbReference>
<organism evidence="1 2">
    <name type="scientific">Nguyenibacter vanlangensis</name>
    <dbReference type="NCBI Taxonomy" id="1216886"/>
    <lineage>
        <taxon>Bacteria</taxon>
        <taxon>Pseudomonadati</taxon>
        <taxon>Pseudomonadota</taxon>
        <taxon>Alphaproteobacteria</taxon>
        <taxon>Acetobacterales</taxon>
        <taxon>Acetobacteraceae</taxon>
        <taxon>Nguyenibacter</taxon>
    </lineage>
</organism>
<dbReference type="EMBL" id="CP152276">
    <property type="protein sequence ID" value="XAE43461.1"/>
    <property type="molecule type" value="Genomic_DNA"/>
</dbReference>
<dbReference type="InterPro" id="IPR043138">
    <property type="entry name" value="GGT_lsub"/>
</dbReference>
<evidence type="ECO:0000313" key="2">
    <source>
        <dbReference type="Proteomes" id="UP001449795"/>
    </source>
</evidence>
<dbReference type="Gene3D" id="1.10.246.130">
    <property type="match status" value="1"/>
</dbReference>